<evidence type="ECO:0000259" key="11">
    <source>
        <dbReference type="PROSITE" id="PS50003"/>
    </source>
</evidence>
<dbReference type="InterPro" id="IPR035899">
    <property type="entry name" value="DBL_dom_sf"/>
</dbReference>
<feature type="compositionally biased region" description="Low complexity" evidence="10">
    <location>
        <begin position="571"/>
        <end position="584"/>
    </location>
</feature>
<dbReference type="InterPro" id="IPR000219">
    <property type="entry name" value="DH_dom"/>
</dbReference>
<feature type="region of interest" description="Disordered" evidence="10">
    <location>
        <begin position="708"/>
        <end position="736"/>
    </location>
</feature>
<dbReference type="FunFam" id="1.20.900.10:FF:000004">
    <property type="entry name" value="Rho guanine nucleotide exchange factor 2"/>
    <property type="match status" value="1"/>
</dbReference>
<dbReference type="SMART" id="SM00233">
    <property type="entry name" value="PH"/>
    <property type="match status" value="1"/>
</dbReference>
<feature type="coiled-coil region" evidence="9">
    <location>
        <begin position="1611"/>
        <end position="1712"/>
    </location>
</feature>
<dbReference type="Gene3D" id="2.30.29.30">
    <property type="entry name" value="Pleckstrin-homology domain (PH domain)/Phosphotyrosine-binding domain (PTB)"/>
    <property type="match status" value="1"/>
</dbReference>
<dbReference type="PROSITE" id="PS00479">
    <property type="entry name" value="ZF_DAG_PE_1"/>
    <property type="match status" value="1"/>
</dbReference>
<dbReference type="GO" id="GO:0016020">
    <property type="term" value="C:membrane"/>
    <property type="evidence" value="ECO:0007669"/>
    <property type="project" value="TreeGrafter"/>
</dbReference>
<dbReference type="GO" id="GO:0008270">
    <property type="term" value="F:zinc ion binding"/>
    <property type="evidence" value="ECO:0007669"/>
    <property type="project" value="UniProtKB-KW"/>
</dbReference>
<dbReference type="CDD" id="cd20878">
    <property type="entry name" value="C1_AKAP13"/>
    <property type="match status" value="1"/>
</dbReference>
<keyword evidence="2" id="KW-0963">Cytoplasm</keyword>
<evidence type="ECO:0000256" key="3">
    <source>
        <dbReference type="ARBA" id="ARBA00022553"/>
    </source>
</evidence>
<dbReference type="InterPro" id="IPR011993">
    <property type="entry name" value="PH-like_dom_sf"/>
</dbReference>
<evidence type="ECO:0000256" key="6">
    <source>
        <dbReference type="ARBA" id="ARBA00022771"/>
    </source>
</evidence>
<dbReference type="SMART" id="SM00325">
    <property type="entry name" value="RhoGEF"/>
    <property type="match status" value="1"/>
</dbReference>
<feature type="domain" description="PH" evidence="11">
    <location>
        <begin position="1279"/>
        <end position="1381"/>
    </location>
</feature>
<dbReference type="Pfam" id="PF00621">
    <property type="entry name" value="RhoGEF"/>
    <property type="match status" value="1"/>
</dbReference>
<feature type="compositionally biased region" description="Polar residues" evidence="10">
    <location>
        <begin position="1739"/>
        <end position="1755"/>
    </location>
</feature>
<dbReference type="GO" id="GO:0005078">
    <property type="term" value="F:MAP-kinase scaffold activity"/>
    <property type="evidence" value="ECO:0007669"/>
    <property type="project" value="TreeGrafter"/>
</dbReference>
<evidence type="ECO:0000259" key="13">
    <source>
        <dbReference type="PROSITE" id="PS50081"/>
    </source>
</evidence>
<accession>A0A8C3LMV3</accession>
<dbReference type="PANTHER" id="PTHR13944">
    <property type="entry name" value="AGAP007712-PA"/>
    <property type="match status" value="1"/>
</dbReference>
<evidence type="ECO:0000313" key="15">
    <source>
        <dbReference type="Proteomes" id="UP000694543"/>
    </source>
</evidence>
<dbReference type="InterPro" id="IPR051632">
    <property type="entry name" value="Rho_GEF"/>
</dbReference>
<organism evidence="14 15">
    <name type="scientific">Chrysolophus pictus</name>
    <name type="common">Golden pheasant</name>
    <name type="synonym">Phasianus pictus</name>
    <dbReference type="NCBI Taxonomy" id="9089"/>
    <lineage>
        <taxon>Eukaryota</taxon>
        <taxon>Metazoa</taxon>
        <taxon>Chordata</taxon>
        <taxon>Craniata</taxon>
        <taxon>Vertebrata</taxon>
        <taxon>Euteleostomi</taxon>
        <taxon>Archelosauria</taxon>
        <taxon>Archosauria</taxon>
        <taxon>Dinosauria</taxon>
        <taxon>Saurischia</taxon>
        <taxon>Theropoda</taxon>
        <taxon>Coelurosauria</taxon>
        <taxon>Aves</taxon>
        <taxon>Neognathae</taxon>
        <taxon>Galloanserae</taxon>
        <taxon>Galliformes</taxon>
        <taxon>Phasianidae</taxon>
        <taxon>Phasianinae</taxon>
        <taxon>Chrysolophus</taxon>
    </lineage>
</organism>
<dbReference type="PANTHER" id="PTHR13944:SF18">
    <property type="entry name" value="A-KINASE ANCHOR PROTEIN 13"/>
    <property type="match status" value="1"/>
</dbReference>
<evidence type="ECO:0000256" key="2">
    <source>
        <dbReference type="ARBA" id="ARBA00022490"/>
    </source>
</evidence>
<evidence type="ECO:0000256" key="7">
    <source>
        <dbReference type="ARBA" id="ARBA00022833"/>
    </source>
</evidence>
<feature type="region of interest" description="Disordered" evidence="10">
    <location>
        <begin position="640"/>
        <end position="687"/>
    </location>
</feature>
<evidence type="ECO:0000259" key="12">
    <source>
        <dbReference type="PROSITE" id="PS50010"/>
    </source>
</evidence>
<protein>
    <submittedName>
        <fullName evidence="14">A-kinase anchoring protein 13</fullName>
    </submittedName>
</protein>
<dbReference type="Proteomes" id="UP000694543">
    <property type="component" value="Unplaced"/>
</dbReference>
<evidence type="ECO:0000313" key="14">
    <source>
        <dbReference type="Ensembl" id="ENSCPIP00010010750.1"/>
    </source>
</evidence>
<keyword evidence="5" id="KW-0479">Metal-binding</keyword>
<comment type="subcellular location">
    <subcellularLocation>
        <location evidence="1">Cytoplasm</location>
    </subcellularLocation>
</comment>
<feature type="compositionally biased region" description="Polar residues" evidence="10">
    <location>
        <begin position="587"/>
        <end position="598"/>
    </location>
</feature>
<dbReference type="Gene3D" id="3.30.60.20">
    <property type="match status" value="1"/>
</dbReference>
<evidence type="ECO:0000256" key="4">
    <source>
        <dbReference type="ARBA" id="ARBA00022658"/>
    </source>
</evidence>
<dbReference type="InterPro" id="IPR036770">
    <property type="entry name" value="Ankyrin_rpt-contain_sf"/>
</dbReference>
<dbReference type="CDD" id="cd13392">
    <property type="entry name" value="PH_AKAP13"/>
    <property type="match status" value="1"/>
</dbReference>
<dbReference type="PROSITE" id="PS50081">
    <property type="entry name" value="ZF_DAG_PE_2"/>
    <property type="match status" value="1"/>
</dbReference>
<evidence type="ECO:0000256" key="5">
    <source>
        <dbReference type="ARBA" id="ARBA00022723"/>
    </source>
</evidence>
<dbReference type="FunFam" id="2.30.29.30:FF:000021">
    <property type="entry name" value="Rho guanine nucleotide exchange factor 2"/>
    <property type="match status" value="1"/>
</dbReference>
<dbReference type="GO" id="GO:0015629">
    <property type="term" value="C:actin cytoskeleton"/>
    <property type="evidence" value="ECO:0007669"/>
    <property type="project" value="TreeGrafter"/>
</dbReference>
<evidence type="ECO:0000256" key="9">
    <source>
        <dbReference type="SAM" id="Coils"/>
    </source>
</evidence>
<evidence type="ECO:0000256" key="8">
    <source>
        <dbReference type="ARBA" id="ARBA00023054"/>
    </source>
</evidence>
<keyword evidence="8 9" id="KW-0175">Coiled coil</keyword>
<name>A0A8C3LMV3_CHRPC</name>
<feature type="region of interest" description="Disordered" evidence="10">
    <location>
        <begin position="566"/>
        <end position="604"/>
    </location>
</feature>
<dbReference type="GO" id="GO:0005085">
    <property type="term" value="F:guanyl-nucleotide exchange factor activity"/>
    <property type="evidence" value="ECO:0007669"/>
    <property type="project" value="UniProtKB-KW"/>
</dbReference>
<feature type="domain" description="Phorbol-ester/DAG-type" evidence="13">
    <location>
        <begin position="842"/>
        <end position="888"/>
    </location>
</feature>
<dbReference type="SUPFAM" id="SSF57889">
    <property type="entry name" value="Cysteine-rich domain"/>
    <property type="match status" value="1"/>
</dbReference>
<dbReference type="Ensembl" id="ENSCPIT00010012690.1">
    <property type="protein sequence ID" value="ENSCPIP00010010750.1"/>
    <property type="gene ID" value="ENSCPIG00010008334.1"/>
</dbReference>
<dbReference type="InterPro" id="IPR046349">
    <property type="entry name" value="C1-like_sf"/>
</dbReference>
<evidence type="ECO:0000256" key="10">
    <source>
        <dbReference type="SAM" id="MobiDB-lite"/>
    </source>
</evidence>
<feature type="region of interest" description="Disordered" evidence="10">
    <location>
        <begin position="277"/>
        <end position="315"/>
    </location>
</feature>
<keyword evidence="4" id="KW-0344">Guanine-nucleotide releasing factor</keyword>
<dbReference type="InterPro" id="IPR041020">
    <property type="entry name" value="PH_16"/>
</dbReference>
<keyword evidence="3" id="KW-0597">Phosphoprotein</keyword>
<dbReference type="CDD" id="cd00160">
    <property type="entry name" value="RhoGEF"/>
    <property type="match status" value="1"/>
</dbReference>
<dbReference type="PROSITE" id="PS50003">
    <property type="entry name" value="PH_DOMAIN"/>
    <property type="match status" value="1"/>
</dbReference>
<keyword evidence="7" id="KW-0862">Zinc</keyword>
<keyword evidence="6" id="KW-0863">Zinc-finger</keyword>
<dbReference type="PROSITE" id="PS50010">
    <property type="entry name" value="DH_2"/>
    <property type="match status" value="1"/>
</dbReference>
<reference evidence="14" key="1">
    <citation type="submission" date="2025-08" db="UniProtKB">
        <authorList>
            <consortium name="Ensembl"/>
        </authorList>
    </citation>
    <scope>IDENTIFICATION</scope>
</reference>
<keyword evidence="15" id="KW-1185">Reference proteome</keyword>
<dbReference type="GO" id="GO:0071875">
    <property type="term" value="P:adrenergic receptor signaling pathway"/>
    <property type="evidence" value="ECO:0007669"/>
    <property type="project" value="TreeGrafter"/>
</dbReference>
<dbReference type="SUPFAM" id="SSF48065">
    <property type="entry name" value="DBL homology domain (DH-domain)"/>
    <property type="match status" value="1"/>
</dbReference>
<proteinExistence type="predicted"/>
<dbReference type="Pfam" id="PF17838">
    <property type="entry name" value="PH_16"/>
    <property type="match status" value="1"/>
</dbReference>
<feature type="compositionally biased region" description="Basic residues" evidence="10">
    <location>
        <begin position="1817"/>
        <end position="1826"/>
    </location>
</feature>
<reference evidence="14" key="2">
    <citation type="submission" date="2025-09" db="UniProtKB">
        <authorList>
            <consortium name="Ensembl"/>
        </authorList>
    </citation>
    <scope>IDENTIFICATION</scope>
</reference>
<dbReference type="Gene3D" id="1.20.900.10">
    <property type="entry name" value="Dbl homology (DH) domain"/>
    <property type="match status" value="1"/>
</dbReference>
<feature type="compositionally biased region" description="Polar residues" evidence="10">
    <location>
        <begin position="1784"/>
        <end position="1795"/>
    </location>
</feature>
<evidence type="ECO:0000256" key="1">
    <source>
        <dbReference type="ARBA" id="ARBA00004496"/>
    </source>
</evidence>
<feature type="region of interest" description="Disordered" evidence="10">
    <location>
        <begin position="1736"/>
        <end position="1847"/>
    </location>
</feature>
<dbReference type="InterPro" id="IPR002219">
    <property type="entry name" value="PKC_DAG/PE"/>
</dbReference>
<feature type="compositionally biased region" description="Polar residues" evidence="10">
    <location>
        <begin position="676"/>
        <end position="687"/>
    </location>
</feature>
<dbReference type="GO" id="GO:0043123">
    <property type="term" value="P:positive regulation of canonical NF-kappaB signal transduction"/>
    <property type="evidence" value="ECO:0007669"/>
    <property type="project" value="TreeGrafter"/>
</dbReference>
<dbReference type="GO" id="GO:0005737">
    <property type="term" value="C:cytoplasm"/>
    <property type="evidence" value="ECO:0007669"/>
    <property type="project" value="UniProtKB-SubCell"/>
</dbReference>
<dbReference type="GO" id="GO:0035023">
    <property type="term" value="P:regulation of Rho protein signal transduction"/>
    <property type="evidence" value="ECO:0007669"/>
    <property type="project" value="TreeGrafter"/>
</dbReference>
<dbReference type="Gene3D" id="1.25.40.20">
    <property type="entry name" value="Ankyrin repeat-containing domain"/>
    <property type="match status" value="1"/>
</dbReference>
<dbReference type="SUPFAM" id="SSF50729">
    <property type="entry name" value="PH domain-like"/>
    <property type="match status" value="1"/>
</dbReference>
<dbReference type="InterPro" id="IPR001849">
    <property type="entry name" value="PH_domain"/>
</dbReference>
<feature type="domain" description="DH" evidence="12">
    <location>
        <begin position="1042"/>
        <end position="1239"/>
    </location>
</feature>
<sequence length="1847" mass="206663">MKLNPQQAPLYGDSVITVQLTEEDKVEDDVVFYLIFTGSTVQHCTSTRKINPGSLETISPGHDCCETVKVALCASKEGRPVLVVAEESFKFIQDEAYDAAQFLATYAGNQQALNFTRFLDQSRPPAADVDILDEKVALAFRHLKLPAEWNVLGTDQSLNENIPRETLMHFAVRQGLLRLTWFLLQQPGGRGALSIHNRDGATPVSLALERGYQKLHQLLTEEEATEPDSWSTLSHTVHTGDYCVKHHQQLDVYTLTAETKEGTKASLESDIRQLQMHMQSHQHMVRKPLKESPSDVLHLDSGQLSDQAHQEDECPSRSLITRVIDAPNGSLGLGVVESPECSCESKNTVTLCKKEEEGPASAQSSGTVSDENGCIVSPCAGVNGAVNLPSCGNTNEEAGMTSAGAVLDQAGLCSKDSTHQEVGAAEECAAESTVAVVETAGEAPASREGVDVAMGQTECRNCAGAADRAIKLQKRLMEMIAKAAFFFFFFLICCCLFFQINRESWCSLEPCPDSSLLEQCENFLEDGLSSVCASSQGVLKRESGSESDFFSLPGDGMEDLVFGKPEEEQSAGDVTSSSSSADDTVSLERNSSLGSDTSLPFPPAVSFAQPKNRCSLDGSCTSMVAVEGGEGELAGLGEKEEELDSITDVPAPSSVSRNSMRPLSPFRRHSWGPGKNATNETEINQRSSMRVLGDGIKKPPIHRRSYSLEGLAGDSGENKKPSANMEAASLSSKDLPRSTLTSNQCGSLVLLTEELEQGEIRDYDHQVNLPNHYCISWKVCIYILKVLFQGDSEGFYLRIDLWKVARHSFFFLWQEKEKDKEKTKEKDKDSKEKEKDKKMLNGHLFTATSVVAQAICYHCMKPFNKDSYYCANCNAIVHKGCKESFASCAKVKMKPQRGMLQAHDTSSLPTVTMRNKGSQPKERPRSAILAPDENTVTSIFSNRRSQQPTALSKSVSIQNIAGVGNDDSLIHTWKFLSQSTDSLHKISRVNESTESLVDEGADMNEGQLMGDLELDSKQLEAESWSQAVDSLFLQQQNKDVVKRQDVIYELMQTEMHHVRTLKIMNDVYSAGMLQELQYDQQVVDKIFPCLENLLHIHSQFFQRILERKKESLADKSEKNFVIKRIGDILVNQFSGENAERMKKTYGKFCGHHNEAVNYFKDLCSKDKRFQAFVKKKMSSSLVRRLGISECILLVTQRITKYPVLLQRILQYTAENEVEHEDLTQSLNLVKDVIAAVNSKVSNYEKKMRLDEIYNRTDSKSIMRMKSGQMFAREDLRHRKLIRDGPVSLKNAAGRLKEVQAVLLSDMLIFLQEKDQKYVFASLDQKSTVISLKKLIVREVAHEEKGLFLISMGVKDPEMVEVHASSKEERNGWIQIIQDTISTMDKDEDEGVPCESEFEKKLSDTRIRALKEQLQQKDRQILLLLEEKAKIFSDMADSSMQEDMPGSRLLFRANTEEAPKGEAIMKTAINEVELLQDLVNRNLGSTLVQQLSSAAIDEEGGVGPISLPKRAETFGGFDSHQMNASKGGTKDEGDDAQDLRRTESDGVLKKFGGALIAQMWSCSSWSGPCSDVSLLPSQGVVLQQDTYIEGQKLALSERALSRGFFRPASLLEQEKQRNLEKQRQELANLKKQQAQHQEEKRRAEKECEAREKKLAELEIQLAKREEEIQKGWQELECRRDELRQLKASYQLEMEKLLSKQKQLDKEWEQLRKDMERQPQVWLEHDDNQVSNRHEKLARVCSQSSLEGTSKQKSPSFPKQGHSDAELSVSPKRNNLSRTHKEKSTSHLLSTTNQTNKAAEEQPQMPTRLFSLSKPKEKKEKKKKGRGHRSQESDSHSSEAPPEGEEIFC</sequence>